<dbReference type="Pfam" id="PF24864">
    <property type="entry name" value="DUF7730"/>
    <property type="match status" value="1"/>
</dbReference>
<evidence type="ECO:0000259" key="1">
    <source>
        <dbReference type="Pfam" id="PF24864"/>
    </source>
</evidence>
<reference evidence="2 3" key="1">
    <citation type="journal article" date="2011" name="Genome Biol.">
        <title>Comparative genome sequence analysis underscores mycoparasitism as the ancestral life style of Trichoderma.</title>
        <authorList>
            <person name="Kubicek C.P."/>
            <person name="Herrera-Estrella A."/>
            <person name="Seidl-Seiboth V."/>
            <person name="Martinez D.A."/>
            <person name="Druzhinina I.S."/>
            <person name="Thon M."/>
            <person name="Zeilinger S."/>
            <person name="Casas-Flores S."/>
            <person name="Horwitz B.A."/>
            <person name="Mukherjee P.K."/>
            <person name="Mukherjee M."/>
            <person name="Kredics L."/>
            <person name="Alcaraz L.D."/>
            <person name="Aerts A."/>
            <person name="Antal Z."/>
            <person name="Atanasova L."/>
            <person name="Cervantes-Badillo M.G."/>
            <person name="Challacombe J."/>
            <person name="Chertkov O."/>
            <person name="McCluskey K."/>
            <person name="Coulpier F."/>
            <person name="Deshpande N."/>
            <person name="von Doehren H."/>
            <person name="Ebbole D.J."/>
            <person name="Esquivel-Naranjo E.U."/>
            <person name="Fekete E."/>
            <person name="Flipphi M."/>
            <person name="Glaser F."/>
            <person name="Gomez-Rodriguez E.Y."/>
            <person name="Gruber S."/>
            <person name="Han C."/>
            <person name="Henrissat B."/>
            <person name="Hermosa R."/>
            <person name="Hernandez-Onate M."/>
            <person name="Karaffa L."/>
            <person name="Kosti I."/>
            <person name="Le Crom S."/>
            <person name="Lindquist E."/>
            <person name="Lucas S."/>
            <person name="Luebeck M."/>
            <person name="Luebeck P.S."/>
            <person name="Margeot A."/>
            <person name="Metz B."/>
            <person name="Misra M."/>
            <person name="Nevalainen H."/>
            <person name="Omann M."/>
            <person name="Packer N."/>
            <person name="Perrone G."/>
            <person name="Uresti-Rivera E.E."/>
            <person name="Salamov A."/>
            <person name="Schmoll M."/>
            <person name="Seiboth B."/>
            <person name="Shapiro H."/>
            <person name="Sukno S."/>
            <person name="Tamayo-Ramos J.A."/>
            <person name="Tisch D."/>
            <person name="Wiest A."/>
            <person name="Wilkinson H.H."/>
            <person name="Zhang M."/>
            <person name="Coutinho P.M."/>
            <person name="Kenerley C.M."/>
            <person name="Monte E."/>
            <person name="Baker S.E."/>
            <person name="Grigoriev I.V."/>
        </authorList>
    </citation>
    <scope>NUCLEOTIDE SEQUENCE [LARGE SCALE GENOMIC DNA]</scope>
    <source>
        <strain evidence="3">ATCC 20476 / IMI 206040</strain>
    </source>
</reference>
<feature type="non-terminal residue" evidence="2">
    <location>
        <position position="300"/>
    </location>
</feature>
<dbReference type="Proteomes" id="UP000005426">
    <property type="component" value="Unassembled WGS sequence"/>
</dbReference>
<comment type="caution">
    <text evidence="2">The sequence shown here is derived from an EMBL/GenBank/DDBJ whole genome shotgun (WGS) entry which is preliminary data.</text>
</comment>
<evidence type="ECO:0000313" key="2">
    <source>
        <dbReference type="EMBL" id="EHK46103.1"/>
    </source>
</evidence>
<feature type="domain" description="DUF7730" evidence="1">
    <location>
        <begin position="9"/>
        <end position="133"/>
    </location>
</feature>
<dbReference type="PANTHER" id="PTHR38790">
    <property type="entry name" value="2EXR DOMAIN-CONTAINING PROTEIN-RELATED"/>
    <property type="match status" value="1"/>
</dbReference>
<accession>G9NTR4</accession>
<dbReference type="GeneID" id="25777024"/>
<sequence>PDEPETEQKQQDGNLLMRLPPELRDKVYFYLFSSTRFMYGQRFVLDQKYTPLQFYTRVAYLGSEILRPPRHGLALLRSCRQVHLEIGSAWLEHVIFCFESPIAMLRRLDRVPLETRSLIRHVRIASDALQVPLSSPAEKKVIDGCFKLLLQMNLYTLTVFGPAIPCWSHEDLDLFIKYGRGWKELRYITYTSAFVDIISSNRGKTITLPSEPQPAAWQRDLENRDGPNSGASVTIYKSADSKNPLSVMCSTMRAELSYPPTPTTGVDHLNTDGISQSLDLKDDKRGILIVVKRGKNADWQ</sequence>
<dbReference type="eggNOG" id="ENOG502SN4M">
    <property type="taxonomic scope" value="Eukaryota"/>
</dbReference>
<dbReference type="EMBL" id="ABDG02000023">
    <property type="protein sequence ID" value="EHK46103.1"/>
    <property type="molecule type" value="Genomic_DNA"/>
</dbReference>
<protein>
    <recommendedName>
        <fullName evidence="1">DUF7730 domain-containing protein</fullName>
    </recommendedName>
</protein>
<evidence type="ECO:0000313" key="3">
    <source>
        <dbReference type="Proteomes" id="UP000005426"/>
    </source>
</evidence>
<dbReference type="AlphaFoldDB" id="G9NTR4"/>
<feature type="non-terminal residue" evidence="2">
    <location>
        <position position="1"/>
    </location>
</feature>
<dbReference type="PANTHER" id="PTHR38790:SF4">
    <property type="entry name" value="2EXR DOMAIN-CONTAINING PROTEIN"/>
    <property type="match status" value="1"/>
</dbReference>
<organism evidence="2 3">
    <name type="scientific">Hypocrea atroviridis (strain ATCC 20476 / IMI 206040)</name>
    <name type="common">Trichoderma atroviride</name>
    <dbReference type="NCBI Taxonomy" id="452589"/>
    <lineage>
        <taxon>Eukaryota</taxon>
        <taxon>Fungi</taxon>
        <taxon>Dikarya</taxon>
        <taxon>Ascomycota</taxon>
        <taxon>Pezizomycotina</taxon>
        <taxon>Sordariomycetes</taxon>
        <taxon>Hypocreomycetidae</taxon>
        <taxon>Hypocreales</taxon>
        <taxon>Hypocreaceae</taxon>
        <taxon>Trichoderma</taxon>
    </lineage>
</organism>
<dbReference type="InterPro" id="IPR056632">
    <property type="entry name" value="DUF7730"/>
</dbReference>
<dbReference type="HOGENOM" id="CLU_066073_0_0_1"/>
<dbReference type="KEGG" id="tatv:25777024"/>
<keyword evidence="3" id="KW-1185">Reference proteome</keyword>
<name>G9NTR4_HYPAI</name>
<dbReference type="OMA" id="NGWKELR"/>
<gene>
    <name evidence="2" type="ORF">TRIATDRAFT_177484</name>
</gene>
<proteinExistence type="predicted"/>
<dbReference type="OrthoDB" id="72726at2759"/>